<dbReference type="SUPFAM" id="SSF46785">
    <property type="entry name" value="Winged helix' DNA-binding domain"/>
    <property type="match status" value="1"/>
</dbReference>
<gene>
    <name evidence="5" type="ORF">SAMN04489726_2384</name>
</gene>
<dbReference type="InterPro" id="IPR051011">
    <property type="entry name" value="Metal_resp_trans_reg"/>
</dbReference>
<keyword evidence="3" id="KW-0804">Transcription</keyword>
<evidence type="ECO:0000256" key="1">
    <source>
        <dbReference type="ARBA" id="ARBA00023015"/>
    </source>
</evidence>
<dbReference type="InterPro" id="IPR001845">
    <property type="entry name" value="HTH_ArsR_DNA-bd_dom"/>
</dbReference>
<dbReference type="GO" id="GO:0003700">
    <property type="term" value="F:DNA-binding transcription factor activity"/>
    <property type="evidence" value="ECO:0007669"/>
    <property type="project" value="InterPro"/>
</dbReference>
<dbReference type="InterPro" id="IPR011991">
    <property type="entry name" value="ArsR-like_HTH"/>
</dbReference>
<dbReference type="InterPro" id="IPR036390">
    <property type="entry name" value="WH_DNA-bd_sf"/>
</dbReference>
<dbReference type="RefSeq" id="WP_030432474.1">
    <property type="nucleotide sequence ID" value="NZ_JOEF01000027.1"/>
</dbReference>
<dbReference type="InterPro" id="IPR000835">
    <property type="entry name" value="HTH_MarR-typ"/>
</dbReference>
<name>A0A1G9UGR3_ALLAB</name>
<dbReference type="CDD" id="cd00090">
    <property type="entry name" value="HTH_ARSR"/>
    <property type="match status" value="1"/>
</dbReference>
<reference evidence="5 6" key="1">
    <citation type="submission" date="2016-10" db="EMBL/GenBank/DDBJ databases">
        <authorList>
            <person name="de Groot N.N."/>
        </authorList>
    </citation>
    <scope>NUCLEOTIDE SEQUENCE [LARGE SCALE GENOMIC DNA]</scope>
    <source>
        <strain evidence="5 6">DSM 44149</strain>
    </source>
</reference>
<keyword evidence="2" id="KW-0238">DNA-binding</keyword>
<organism evidence="5 6">
    <name type="scientific">Allokutzneria albata</name>
    <name type="common">Kibdelosporangium albatum</name>
    <dbReference type="NCBI Taxonomy" id="211114"/>
    <lineage>
        <taxon>Bacteria</taxon>
        <taxon>Bacillati</taxon>
        <taxon>Actinomycetota</taxon>
        <taxon>Actinomycetes</taxon>
        <taxon>Pseudonocardiales</taxon>
        <taxon>Pseudonocardiaceae</taxon>
        <taxon>Allokutzneria</taxon>
    </lineage>
</organism>
<dbReference type="PANTHER" id="PTHR43132:SF8">
    <property type="entry name" value="HTH-TYPE TRANSCRIPTIONAL REGULATOR KMTR"/>
    <property type="match status" value="1"/>
</dbReference>
<evidence type="ECO:0000256" key="2">
    <source>
        <dbReference type="ARBA" id="ARBA00023125"/>
    </source>
</evidence>
<dbReference type="Gene3D" id="1.10.10.10">
    <property type="entry name" value="Winged helix-like DNA-binding domain superfamily/Winged helix DNA-binding domain"/>
    <property type="match status" value="1"/>
</dbReference>
<dbReference type="SMART" id="SM00418">
    <property type="entry name" value="HTH_ARSR"/>
    <property type="match status" value="1"/>
</dbReference>
<dbReference type="OrthoDB" id="3808065at2"/>
<accession>A0A1G9UGR3</accession>
<dbReference type="PANTHER" id="PTHR43132">
    <property type="entry name" value="ARSENICAL RESISTANCE OPERON REPRESSOR ARSR-RELATED"/>
    <property type="match status" value="1"/>
</dbReference>
<dbReference type="EMBL" id="LT629701">
    <property type="protein sequence ID" value="SDM58735.1"/>
    <property type="molecule type" value="Genomic_DNA"/>
</dbReference>
<dbReference type="Proteomes" id="UP000183376">
    <property type="component" value="Chromosome I"/>
</dbReference>
<evidence type="ECO:0000313" key="5">
    <source>
        <dbReference type="EMBL" id="SDM58735.1"/>
    </source>
</evidence>
<dbReference type="eggNOG" id="COG0640">
    <property type="taxonomic scope" value="Bacteria"/>
</dbReference>
<evidence type="ECO:0000313" key="6">
    <source>
        <dbReference type="Proteomes" id="UP000183376"/>
    </source>
</evidence>
<dbReference type="AlphaFoldDB" id="A0A1G9UGR3"/>
<sequence>MLRIHFEADDLARVRVLDAPDPLWETLLSVHMLQKSDGEIPFGQWRSRVRSQATPSVRLLTTLAPARGYSADFLTPTVGAKDLSTALDRLLNTSGRFLHEDVAELAADQPLPTPVKRLATGDSEVLGLLDRTVRHYFSYALQPYWNTMTAQINADRQNRFQAMLGSGVEAVLNHLHPSVRWRSPTLEVDYPVEQELHLGGRGLTLVPSFFCWKNPVTLKDANRDPVLVYPVERTPGWSDPALRKMSGTRSLVALLGKTRAIVLEAIAARPGVSTTELAVRLAISPAGASQHATVLRDAGLIVTQRRGGSALHSITGCGLSLLEAASR</sequence>
<evidence type="ECO:0000256" key="3">
    <source>
        <dbReference type="ARBA" id="ARBA00023163"/>
    </source>
</evidence>
<dbReference type="GO" id="GO:0003677">
    <property type="term" value="F:DNA binding"/>
    <property type="evidence" value="ECO:0007669"/>
    <property type="project" value="UniProtKB-KW"/>
</dbReference>
<dbReference type="InterPro" id="IPR036388">
    <property type="entry name" value="WH-like_DNA-bd_sf"/>
</dbReference>
<feature type="domain" description="HTH arsR-type" evidence="4">
    <location>
        <begin position="249"/>
        <end position="327"/>
    </location>
</feature>
<proteinExistence type="predicted"/>
<evidence type="ECO:0000259" key="4">
    <source>
        <dbReference type="SMART" id="SM00418"/>
    </source>
</evidence>
<keyword evidence="1" id="KW-0805">Transcription regulation</keyword>
<protein>
    <submittedName>
        <fullName evidence="5">MarR family protein</fullName>
    </submittedName>
</protein>
<keyword evidence="6" id="KW-1185">Reference proteome</keyword>
<dbReference type="Pfam" id="PF12802">
    <property type="entry name" value="MarR_2"/>
    <property type="match status" value="1"/>
</dbReference>
<dbReference type="STRING" id="211114.SAMN04489726_2384"/>